<evidence type="ECO:0000256" key="3">
    <source>
        <dbReference type="ARBA" id="ARBA00022723"/>
    </source>
</evidence>
<dbReference type="Pfam" id="PF04444">
    <property type="entry name" value="Dioxygenase_N"/>
    <property type="match status" value="1"/>
</dbReference>
<protein>
    <submittedName>
        <fullName evidence="8">Intradiol ring-cleavage dioxygenase</fullName>
    </submittedName>
</protein>
<evidence type="ECO:0000256" key="4">
    <source>
        <dbReference type="ARBA" id="ARBA00022964"/>
    </source>
</evidence>
<keyword evidence="9" id="KW-1185">Reference proteome</keyword>
<evidence type="ECO:0000256" key="5">
    <source>
        <dbReference type="ARBA" id="ARBA00023002"/>
    </source>
</evidence>
<comment type="similarity">
    <text evidence="2">Belongs to the intradiol ring-cleavage dioxygenase family.</text>
</comment>
<dbReference type="GO" id="GO:0018576">
    <property type="term" value="F:catechol 1,2-dioxygenase activity"/>
    <property type="evidence" value="ECO:0007669"/>
    <property type="project" value="InterPro"/>
</dbReference>
<dbReference type="PANTHER" id="PTHR33711">
    <property type="entry name" value="DIOXYGENASE, PUTATIVE (AFU_ORTHOLOGUE AFUA_2G02910)-RELATED"/>
    <property type="match status" value="1"/>
</dbReference>
<dbReference type="OrthoDB" id="9800887at2"/>
<evidence type="ECO:0000256" key="6">
    <source>
        <dbReference type="ARBA" id="ARBA00023004"/>
    </source>
</evidence>
<evidence type="ECO:0000256" key="2">
    <source>
        <dbReference type="ARBA" id="ARBA00007825"/>
    </source>
</evidence>
<sequence>MIIDHQADLTLAVELAMARTPDPRLREVMAALVRHAHAFVREVRPTDEEFERGIDFLIGIGQATDEKKNEVVLAADVLGISSLVGLLNKPLDGVRTAPALLGPFWRRNAPECAPGDSIVRCAVEGERLLVRGSVRDPAGRPIAGARIDVWQASPVGLYENQDDGQPEMNLRGLFTADAAGAYHFETVRPAGYPVPTDGPVGDLLRAQRRHPYRPAHIHFMVTAPGHATLVTQIFADEQDRLETDVTFGVLEPLVARFEPKEGGNLQVLRCDFVLEAGETRIPKAPIP</sequence>
<feature type="domain" description="Intradiol ring-cleavage dioxygenases" evidence="7">
    <location>
        <begin position="130"/>
        <end position="158"/>
    </location>
</feature>
<gene>
    <name evidence="8" type="ordered locus">Swit_1782</name>
</gene>
<organism evidence="8 9">
    <name type="scientific">Rhizorhabdus wittichii (strain DSM 6014 / CCUG 31198 / JCM 15750 / NBRC 105917 / EY 4224 / RW1)</name>
    <name type="common">Sphingomonas wittichii</name>
    <dbReference type="NCBI Taxonomy" id="392499"/>
    <lineage>
        <taxon>Bacteria</taxon>
        <taxon>Pseudomonadati</taxon>
        <taxon>Pseudomonadota</taxon>
        <taxon>Alphaproteobacteria</taxon>
        <taxon>Sphingomonadales</taxon>
        <taxon>Sphingomonadaceae</taxon>
        <taxon>Rhizorhabdus</taxon>
    </lineage>
</organism>
<accession>A0A9J9HB68</accession>
<dbReference type="PROSITE" id="PS00083">
    <property type="entry name" value="INTRADIOL_DIOXYGENAS"/>
    <property type="match status" value="1"/>
</dbReference>
<dbReference type="InterPro" id="IPR007535">
    <property type="entry name" value="Catechol_dOase_N"/>
</dbReference>
<dbReference type="Proteomes" id="UP000001989">
    <property type="component" value="Chromosome"/>
</dbReference>
<keyword evidence="3" id="KW-0479">Metal-binding</keyword>
<keyword evidence="4 8" id="KW-0223">Dioxygenase</keyword>
<reference evidence="8 9" key="1">
    <citation type="journal article" date="2010" name="J. Bacteriol.">
        <title>Genome sequence of the dioxin-mineralizing bacterium Sphingomonas wittichii RW1.</title>
        <authorList>
            <person name="Miller T.R."/>
            <person name="Delcher A.L."/>
            <person name="Salzberg S.L."/>
            <person name="Saunders E."/>
            <person name="Detter J.C."/>
            <person name="Halden R.U."/>
        </authorList>
    </citation>
    <scope>NUCLEOTIDE SEQUENCE [LARGE SCALE GENOMIC DNA]</scope>
    <source>
        <strain evidence="9">DSM 6014 / CCUG 31198 / JCM 15750 / NBRC 105917 / EY 4224 / RW1</strain>
    </source>
</reference>
<dbReference type="GO" id="GO:0009712">
    <property type="term" value="P:catechol-containing compound metabolic process"/>
    <property type="evidence" value="ECO:0007669"/>
    <property type="project" value="InterPro"/>
</dbReference>
<evidence type="ECO:0000313" key="9">
    <source>
        <dbReference type="Proteomes" id="UP000001989"/>
    </source>
</evidence>
<keyword evidence="6" id="KW-0408">Iron</keyword>
<dbReference type="SUPFAM" id="SSF49482">
    <property type="entry name" value="Aromatic compound dioxygenase"/>
    <property type="match status" value="1"/>
</dbReference>
<dbReference type="AlphaFoldDB" id="A0A9J9HB68"/>
<evidence type="ECO:0000256" key="1">
    <source>
        <dbReference type="ARBA" id="ARBA00001965"/>
    </source>
</evidence>
<dbReference type="InterPro" id="IPR015889">
    <property type="entry name" value="Intradiol_dOase_core"/>
</dbReference>
<dbReference type="GO" id="GO:0008199">
    <property type="term" value="F:ferric iron binding"/>
    <property type="evidence" value="ECO:0007669"/>
    <property type="project" value="InterPro"/>
</dbReference>
<proteinExistence type="inferred from homology"/>
<dbReference type="EMBL" id="CP000699">
    <property type="protein sequence ID" value="ABQ68144.1"/>
    <property type="molecule type" value="Genomic_DNA"/>
</dbReference>
<dbReference type="PANTHER" id="PTHR33711:SF7">
    <property type="entry name" value="INTRADIOL RING-CLEAVAGE DIOXYGENASES DOMAIN-CONTAINING PROTEIN-RELATED"/>
    <property type="match status" value="1"/>
</dbReference>
<evidence type="ECO:0000313" key="8">
    <source>
        <dbReference type="EMBL" id="ABQ68144.1"/>
    </source>
</evidence>
<dbReference type="InterPro" id="IPR050770">
    <property type="entry name" value="Intradiol_RC_Dioxygenase"/>
</dbReference>
<dbReference type="Gene3D" id="2.60.130.10">
    <property type="entry name" value="Aromatic compound dioxygenase"/>
    <property type="match status" value="1"/>
</dbReference>
<dbReference type="InterPro" id="IPR000627">
    <property type="entry name" value="Intradiol_dOase_C"/>
</dbReference>
<comment type="cofactor">
    <cofactor evidence="1">
        <name>Fe(3+)</name>
        <dbReference type="ChEBI" id="CHEBI:29034"/>
    </cofactor>
</comment>
<keyword evidence="5" id="KW-0560">Oxidoreductase</keyword>
<evidence type="ECO:0000259" key="7">
    <source>
        <dbReference type="PROSITE" id="PS00083"/>
    </source>
</evidence>
<name>A0A9J9HB68_RHIWR</name>
<dbReference type="KEGG" id="swi:Swit_1782"/>
<dbReference type="Pfam" id="PF00775">
    <property type="entry name" value="Dioxygenase_C"/>
    <property type="match status" value="1"/>
</dbReference>